<gene>
    <name evidence="4" type="ORF">ACFQZ6_03600</name>
</gene>
<evidence type="ECO:0000259" key="3">
    <source>
        <dbReference type="Pfam" id="PF00975"/>
    </source>
</evidence>
<dbReference type="Gene3D" id="3.40.50.1820">
    <property type="entry name" value="alpha/beta hydrolase"/>
    <property type="match status" value="1"/>
</dbReference>
<evidence type="ECO:0000256" key="2">
    <source>
        <dbReference type="SAM" id="MobiDB-lite"/>
    </source>
</evidence>
<dbReference type="PANTHER" id="PTHR11487">
    <property type="entry name" value="THIOESTERASE"/>
    <property type="match status" value="1"/>
</dbReference>
<dbReference type="InterPro" id="IPR012223">
    <property type="entry name" value="TEII"/>
</dbReference>
<evidence type="ECO:0000256" key="1">
    <source>
        <dbReference type="ARBA" id="ARBA00007169"/>
    </source>
</evidence>
<proteinExistence type="inferred from homology"/>
<feature type="region of interest" description="Disordered" evidence="2">
    <location>
        <begin position="242"/>
        <end position="264"/>
    </location>
</feature>
<accession>A0ABW2W748</accession>
<evidence type="ECO:0000313" key="5">
    <source>
        <dbReference type="Proteomes" id="UP001597023"/>
    </source>
</evidence>
<dbReference type="SUPFAM" id="SSF53474">
    <property type="entry name" value="alpha/beta-Hydrolases"/>
    <property type="match status" value="1"/>
</dbReference>
<name>A0ABW2W748_9ACTN</name>
<evidence type="ECO:0000313" key="4">
    <source>
        <dbReference type="EMBL" id="MFD0313334.1"/>
    </source>
</evidence>
<dbReference type="PANTHER" id="PTHR11487:SF0">
    <property type="entry name" value="S-ACYL FATTY ACID SYNTHASE THIOESTERASE, MEDIUM CHAIN"/>
    <property type="match status" value="1"/>
</dbReference>
<dbReference type="Pfam" id="PF00975">
    <property type="entry name" value="Thioesterase"/>
    <property type="match status" value="1"/>
</dbReference>
<sequence>MNDPWFGPWRPREDAAYRLFCLPYAGGAAAAYRQWHALAPAHIQVCPLELPGRGGRIADPPISRLRPLVDALAGAVGPFLDRPFAVFGHSMGGLLAFELTRALVRRGQPLPAHLFVSGRSAPDAPDDGRRLHDAPDAEVLDHLRQLGGTPRSLLDDAELMELVLPTVRADFSVLESYEYRDEPPLPVPLTVFGGDADALVSPARLHGWRRQSSAGSQLRMLPGGHFFLHTTAPTIMDTIARALPPTPPGTADPRTAAGSGAPVS</sequence>
<comment type="similarity">
    <text evidence="1">Belongs to the thioesterase family.</text>
</comment>
<reference evidence="5" key="1">
    <citation type="journal article" date="2019" name="Int. J. Syst. Evol. Microbiol.">
        <title>The Global Catalogue of Microorganisms (GCM) 10K type strain sequencing project: providing services to taxonomists for standard genome sequencing and annotation.</title>
        <authorList>
            <consortium name="The Broad Institute Genomics Platform"/>
            <consortium name="The Broad Institute Genome Sequencing Center for Infectious Disease"/>
            <person name="Wu L."/>
            <person name="Ma J."/>
        </authorList>
    </citation>
    <scope>NUCLEOTIDE SEQUENCE [LARGE SCALE GENOMIC DNA]</scope>
    <source>
        <strain evidence="5">CGMCC 4.7400</strain>
    </source>
</reference>
<keyword evidence="5" id="KW-1185">Reference proteome</keyword>
<dbReference type="EMBL" id="JBHTEB010000001">
    <property type="protein sequence ID" value="MFD0313334.1"/>
    <property type="molecule type" value="Genomic_DNA"/>
</dbReference>
<feature type="domain" description="Thioesterase" evidence="3">
    <location>
        <begin position="18"/>
        <end position="241"/>
    </location>
</feature>
<protein>
    <submittedName>
        <fullName evidence="4">Thioesterase II family protein</fullName>
    </submittedName>
</protein>
<organism evidence="4 5">
    <name type="scientific">Streptomyces flavalbus</name>
    <dbReference type="NCBI Taxonomy" id="2665155"/>
    <lineage>
        <taxon>Bacteria</taxon>
        <taxon>Bacillati</taxon>
        <taxon>Actinomycetota</taxon>
        <taxon>Actinomycetes</taxon>
        <taxon>Kitasatosporales</taxon>
        <taxon>Streptomycetaceae</taxon>
        <taxon>Streptomyces</taxon>
    </lineage>
</organism>
<dbReference type="InterPro" id="IPR029058">
    <property type="entry name" value="AB_hydrolase_fold"/>
</dbReference>
<dbReference type="InterPro" id="IPR001031">
    <property type="entry name" value="Thioesterase"/>
</dbReference>
<dbReference type="Proteomes" id="UP001597023">
    <property type="component" value="Unassembled WGS sequence"/>
</dbReference>
<dbReference type="RefSeq" id="WP_381604887.1">
    <property type="nucleotide sequence ID" value="NZ_JBHTEB010000001.1"/>
</dbReference>
<comment type="caution">
    <text evidence="4">The sequence shown here is derived from an EMBL/GenBank/DDBJ whole genome shotgun (WGS) entry which is preliminary data.</text>
</comment>